<reference evidence="1" key="1">
    <citation type="journal article" date="2020" name="J. Antimicrob. Chemother.">
        <title>Tandem amplification of the vanM gene cluster drives vancomycin resistance in vancomycin-variable enterococci.</title>
        <authorList>
            <person name="Sun L."/>
            <person name="Chen Y."/>
            <person name="Hua X."/>
            <person name="Chen Y."/>
            <person name="Hong J."/>
            <person name="Wu X."/>
            <person name="Jiang Y."/>
            <person name="van Schaik W."/>
            <person name="Qu T."/>
            <person name="Yu Y."/>
        </authorList>
    </citation>
    <scope>NUCLEOTIDE SEQUENCE [LARGE SCALE GENOMIC DNA]</scope>
    <source>
        <strain evidence="1">ZY2</strain>
        <plasmid evidence="1">pZY2</plasmid>
    </source>
</reference>
<sequence>MPKKKEKKIPVFLSVSEMLSLQILLRKKIETIDEEVRNKRAMYEQREALRERIHYFDDIHTKIYEARTNHEDESKLGLAQQRIFEWLNTNTEQEPLRAISNLFEFGTKHWFNAVEKDADLQEAFDTLSEDSKSMRDLLITYLNEHEFEQTKVKKKNKK</sequence>
<dbReference type="EMBL" id="CP039730">
    <property type="protein sequence ID" value="QHT44797.1"/>
    <property type="molecule type" value="Genomic_DNA"/>
</dbReference>
<organism evidence="1">
    <name type="scientific">Enterococcus faecium</name>
    <name type="common">Streptococcus faecium</name>
    <dbReference type="NCBI Taxonomy" id="1352"/>
    <lineage>
        <taxon>Bacteria</taxon>
        <taxon>Bacillati</taxon>
        <taxon>Bacillota</taxon>
        <taxon>Bacilli</taxon>
        <taxon>Lactobacillales</taxon>
        <taxon>Enterococcaceae</taxon>
        <taxon>Enterococcus</taxon>
    </lineage>
</organism>
<accession>A0A132Z9I7</accession>
<dbReference type="RefSeq" id="WP_002350576.1">
    <property type="nucleotide sequence ID" value="NZ_AP022343.1"/>
</dbReference>
<gene>
    <name evidence="1" type="ORF">FCF09_14010</name>
</gene>
<evidence type="ECO:0000313" key="1">
    <source>
        <dbReference type="EMBL" id="QHT44797.1"/>
    </source>
</evidence>
<dbReference type="AlphaFoldDB" id="A0A132Z9I7"/>
<dbReference type="GeneID" id="66455751"/>
<keyword evidence="1" id="KW-0614">Plasmid</keyword>
<name>A0A132Z9I7_ENTFC</name>
<geneLocation type="plasmid" evidence="1">
    <name>pZY2</name>
</geneLocation>
<proteinExistence type="predicted"/>
<protein>
    <submittedName>
        <fullName evidence="1">Uncharacterized protein</fullName>
    </submittedName>
</protein>